<organism evidence="2 3">
    <name type="scientific">Blautia producta</name>
    <dbReference type="NCBI Taxonomy" id="33035"/>
    <lineage>
        <taxon>Bacteria</taxon>
        <taxon>Bacillati</taxon>
        <taxon>Bacillota</taxon>
        <taxon>Clostridia</taxon>
        <taxon>Lachnospirales</taxon>
        <taxon>Lachnospiraceae</taxon>
        <taxon>Blautia</taxon>
    </lineage>
</organism>
<proteinExistence type="predicted"/>
<keyword evidence="1" id="KW-0472">Membrane</keyword>
<dbReference type="RefSeq" id="WP_118635403.1">
    <property type="nucleotide sequence ID" value="NZ_CP035945.1"/>
</dbReference>
<feature type="transmembrane region" description="Helical" evidence="1">
    <location>
        <begin position="103"/>
        <end position="125"/>
    </location>
</feature>
<feature type="transmembrane region" description="Helical" evidence="1">
    <location>
        <begin position="166"/>
        <end position="192"/>
    </location>
</feature>
<reference evidence="2 3" key="1">
    <citation type="submission" date="2019-01" db="EMBL/GenBank/DDBJ databases">
        <title>PMF-metabolizing Aryl O-demethylase.</title>
        <authorList>
            <person name="Kim M."/>
        </authorList>
    </citation>
    <scope>NUCLEOTIDE SEQUENCE [LARGE SCALE GENOMIC DNA]</scope>
    <source>
        <strain evidence="2 3">PMF1</strain>
    </source>
</reference>
<evidence type="ECO:0000256" key="1">
    <source>
        <dbReference type="SAM" id="Phobius"/>
    </source>
</evidence>
<keyword evidence="1" id="KW-0812">Transmembrane</keyword>
<evidence type="ECO:0000313" key="3">
    <source>
        <dbReference type="Proteomes" id="UP000289794"/>
    </source>
</evidence>
<evidence type="ECO:0000313" key="2">
    <source>
        <dbReference type="EMBL" id="QBE94640.1"/>
    </source>
</evidence>
<dbReference type="KEGG" id="bpro:PMF13cell1_00133"/>
<sequence length="290" mass="32209">MLDSLLQAIEDWIRELFTGMVNANLTTMFTDVNEKTSEIAAQVGQTPQGWNGSVFSMIQGLSNNVIVPIAGIIITMVLCYELITMLTERNNLHDVDTWMFFKYFVKMWIAVYLVSNTFTIVMAVFDVGQSVVSSAAGYISGTTAIDVQSMIGTMNTAMEAMEIPELMMLALETALVSLCMKILSILIMVILYGRMIEIYLYSSVAPIPFATMSNREWGQIGTNYFRGLLALGFQGFLMMVCVGIYAVLISTMNITDHIHMALFEIAAYTVILCYSLLKTSSLAKSIFNAH</sequence>
<dbReference type="Pfam" id="PF19478">
    <property type="entry name" value="TrbL_2"/>
    <property type="match status" value="1"/>
</dbReference>
<feature type="transmembrane region" description="Helical" evidence="1">
    <location>
        <begin position="258"/>
        <end position="277"/>
    </location>
</feature>
<name>A0A4P6LU27_9FIRM</name>
<protein>
    <recommendedName>
        <fullName evidence="4">Conjugal transfer protein TrbL</fullName>
    </recommendedName>
</protein>
<gene>
    <name evidence="2" type="ORF">PMF13cell1_00133</name>
</gene>
<evidence type="ECO:0008006" key="4">
    <source>
        <dbReference type="Google" id="ProtNLM"/>
    </source>
</evidence>
<feature type="transmembrane region" description="Helical" evidence="1">
    <location>
        <begin position="228"/>
        <end position="252"/>
    </location>
</feature>
<dbReference type="InterPro" id="IPR045798">
    <property type="entry name" value="TrbL_Firmicutes"/>
</dbReference>
<keyword evidence="1" id="KW-1133">Transmembrane helix</keyword>
<feature type="transmembrane region" description="Helical" evidence="1">
    <location>
        <begin position="65"/>
        <end position="83"/>
    </location>
</feature>
<dbReference type="Proteomes" id="UP000289794">
    <property type="component" value="Chromosome"/>
</dbReference>
<dbReference type="AlphaFoldDB" id="A0A4P6LU27"/>
<dbReference type="EMBL" id="CP035945">
    <property type="protein sequence ID" value="QBE94640.1"/>
    <property type="molecule type" value="Genomic_DNA"/>
</dbReference>
<accession>A0A4P6LU27</accession>